<keyword evidence="2 12" id="KW-0540">Nuclease</keyword>
<dbReference type="STRING" id="700015.Corgl_1738"/>
<dbReference type="HAMAP" id="MF_01480">
    <property type="entry name" value="Cas9"/>
    <property type="match status" value="1"/>
</dbReference>
<dbReference type="EMBL" id="CP002628">
    <property type="protein sequence ID" value="AEB07833.1"/>
    <property type="molecule type" value="Genomic_DNA"/>
</dbReference>
<dbReference type="PROSITE" id="PS51749">
    <property type="entry name" value="HNH_CAS9"/>
    <property type="match status" value="1"/>
</dbReference>
<evidence type="ECO:0000256" key="9">
    <source>
        <dbReference type="ARBA" id="ARBA00023125"/>
    </source>
</evidence>
<comment type="function">
    <text evidence="12">CRISPR (clustered regularly interspaced short palindromic repeat) is an adaptive immune system that provides protection against mobile genetic elements (viruses, transposable elements and conjugative plasmids). CRISPR clusters contain spacers, sequences complementary to antecedent mobile elements, and target invading nucleic acids. CRISPR clusters are transcribed and processed into CRISPR RNA (crRNA). In type II CRISPR systems correct processing of pre-crRNA requires a trans-encoded small RNA (tracrRNA), endogenous ribonuclease 3 (rnc) and this protein. The tracrRNA serves as a guide for ribonuclease 3-aided processing of pre-crRNA. Subsequently Cas9/crRNA/tracrRNA endonucleolytically cleaves linear or circular dsDNA target complementary to the spacer; Cas9 is inactive in the absence of the 2 guide RNAs (gRNA). Cas9 recognizes the protospacer adjacent motif (PAM) in the CRISPR repeat sequences to help distinguish self versus nonself, as targets within the bacterial CRISPR locus do not have PAMs. PAM recognition is also required for catalytic activity.</text>
</comment>
<dbReference type="eggNOG" id="COG3513">
    <property type="taxonomic scope" value="Bacteria"/>
</dbReference>
<keyword evidence="9 12" id="KW-0238">DNA-binding</keyword>
<reference evidence="15" key="1">
    <citation type="journal article" date="2013" name="Stand. Genomic Sci.">
        <title>Complete genome sequence of Coriobacterium glomerans type strain (PW2(T)) from the midgut of Pyrrhocoris apterus L. (red soldier bug).</title>
        <authorList>
            <person name="Stackebrandt E."/>
            <person name="Zeytun A."/>
            <person name="Lapidus A."/>
            <person name="Nolan M."/>
            <person name="Lucas S."/>
            <person name="Hammon N."/>
            <person name="Deshpande S."/>
            <person name="Cheng J.F."/>
            <person name="Tapia R."/>
            <person name="Goodwin L.A."/>
            <person name="Pitluck S."/>
            <person name="Liolios K."/>
            <person name="Pagani I."/>
            <person name="Ivanova N."/>
            <person name="Mavromatis K."/>
            <person name="Mikhailova N."/>
            <person name="Huntemann M."/>
            <person name="Pati A."/>
            <person name="Chen A."/>
            <person name="Palaniappan K."/>
            <person name="Chang Y.J."/>
            <person name="Land M."/>
            <person name="Hauser L."/>
            <person name="Rohde M."/>
            <person name="Pukall R."/>
            <person name="Goker M."/>
            <person name="Detter J.C."/>
            <person name="Woyke T."/>
            <person name="Bristow J."/>
            <person name="Eisen J.A."/>
            <person name="Markowitz V."/>
            <person name="Hugenholtz P."/>
            <person name="Kyrpides N.C."/>
            <person name="Klenk H.P."/>
        </authorList>
    </citation>
    <scope>NUCLEOTIDE SEQUENCE</scope>
    <source>
        <strain evidence="15">ATCC 49209 / DSM 20642 / JCM 10262 / PW2</strain>
    </source>
</reference>
<comment type="caution">
    <text evidence="12">Lacks conserved residue(s) required for the propagation of feature annotation.</text>
</comment>
<evidence type="ECO:0000256" key="11">
    <source>
        <dbReference type="ARBA" id="ARBA00046380"/>
    </source>
</evidence>
<evidence type="ECO:0000313" key="15">
    <source>
        <dbReference type="Proteomes" id="UP000006851"/>
    </source>
</evidence>
<comment type="domain">
    <text evidence="12">Has 2 endonuclease domains. The discontinuous RuvC-like domain cleaves the target DNA noncomplementary to crRNA while the HNH nuclease domain cleaves the target DNA complementary to crRNA.</text>
</comment>
<sequence>MKLRGIEDDYSIGLDMGTSSVGWAVTDERGTLAHFKRKPTWGSRLFREAQTAAVARMPRGQRRRYVRRRWRLDLLQKLFEQQMEQADPDFFIRLRQSRLLRDDRAEEHADYRWPLFNDCKFTERDYYQRFPTIYHVRSWLMETDEQADIRLIYLALHNIVKHRGNFLREGQSLSAKSARPDEALNHLRETLRVWSSERGFECSIADNGSILAMLTHPDLSPSDRRKKIAPLFDVKSDDAAADKKLGIALAGAVIGLKTEFKNIFGDFPCEDSSIYLSNDEAVDAVRSACPDDCAELFDRLCEVYSAYVLQGLLSYAPGQTISANMVEKYRRYGEDLALLKKLVKIYAPDQYRMFFSGATYPGTGIYDAAQARGYTKYNLGPKKSEYKPSESMQYDDFRKAVEKLFAKTDARADERYRMMMDRFDKQQFLRRLKTSDNGSIYHQLHLEELKAIVENQGRFYPFLKRDADKLVSLVSFRIPYYVGPLSTRNARTDQHGENRFAWSERKPGMQDEPIFPWNWESIIDRSKSAEKFILRMTGMCTYLQQEPVLPKSSLLYEEFCVLNELNGAHWSIDGDDEHRFDAADREGIIEELFRRKRTVSYGDVAGWMERERNQIGAHVCGGQGEKGFESKLGSYIFFCKDVFKVERLEQSDYPMIERIILWNTLFEDRKILSQRLKEEYGSRLSAEQIKTICKKRFTGWGRLSEKFLTGITVQVDEDSVSIMDVLREGCPVSGKRGRAMVMMEILRDEELGFQKKVDDFNRAFFAENAQALGVNELPGSPAVRRSLNQSIRIVDEIASIAGKAPANIFIEVTRDEDPKKKGRRTKRRYNDLKDALEAFKKEDPELWRELCETAPNDMDERLSLYFMQRGKCLYSGRAIDIHQLSNAGIYEVDHIIPRTYVKDDSLENKALVYREENQRKTDMLLIDPEIRRRMSGYWRMLHEAKLIGDKKFRNLLRSRIDDKALKGFIARQLVETGQMVKLVRSLLEARYPETNIISVKASISHDLRTAAELVKCREANDFHHAHDAFLACRVGLFIQKRHPCVYENPIGLSQVVRNYVRQQADIFKRCRTIPGSSGFIVNSFMTSGFDKETGEIFKDDWDAEAEVEGIRRSLNFRQCFISRMPFEDHGVFWDATIYSPRAKKTAALPLKQGLNPSRYGSFSREQFAYFFIYKARNPRKEQTLFEFAQVPVRLSAQIRQDENALERYARELAKDQGLEFIRIERSKILKNQLIEIDGDRLCITGKEEVRNACELAFAQDEMRVIRMLVSEKPVSRECVISLFNRILLHGDQASRRLSKQLKLALLSEAFSEASDNVQRNVVLGLIAIFNGSTNMVNLSDIGGSKFAGNVRIKYKKELASPKVNVHLIDQSVTGMFERRTKIGL</sequence>
<comment type="similarity">
    <text evidence="12">Belongs to the CRISPR-associated Cas9 family.</text>
</comment>
<dbReference type="KEGG" id="cgo:Corgl_1738"/>
<evidence type="ECO:0000256" key="7">
    <source>
        <dbReference type="ARBA" id="ARBA00022884"/>
    </source>
</evidence>
<dbReference type="Pfam" id="PF16592">
    <property type="entry name" value="Cas9_REC"/>
    <property type="match status" value="1"/>
</dbReference>
<keyword evidence="4 12" id="KW-0255">Endonuclease</keyword>
<keyword evidence="7 12" id="KW-0694">RNA-binding</keyword>
<dbReference type="Pfam" id="PF16593">
    <property type="entry name" value="Cas9-BH"/>
    <property type="match status" value="1"/>
</dbReference>
<accession>F2NB82</accession>
<evidence type="ECO:0000256" key="1">
    <source>
        <dbReference type="ARBA" id="ARBA00001946"/>
    </source>
</evidence>
<protein>
    <recommendedName>
        <fullName evidence="12">CRISPR-associated endonuclease Cas9</fullName>
        <ecNumber evidence="12">3.1.-.-</ecNumber>
    </recommendedName>
</protein>
<keyword evidence="8 12" id="KW-0051">Antiviral defense</keyword>
<dbReference type="GO" id="GO:0003723">
    <property type="term" value="F:RNA binding"/>
    <property type="evidence" value="ECO:0007669"/>
    <property type="project" value="UniProtKB-UniRule"/>
</dbReference>
<dbReference type="RefSeq" id="WP_013709575.1">
    <property type="nucleotide sequence ID" value="NC_015389.1"/>
</dbReference>
<dbReference type="GO" id="GO:0043571">
    <property type="term" value="P:maintenance of CRISPR repeat elements"/>
    <property type="evidence" value="ECO:0007669"/>
    <property type="project" value="UniProtKB-UniRule"/>
</dbReference>
<dbReference type="GO" id="GO:0004519">
    <property type="term" value="F:endonuclease activity"/>
    <property type="evidence" value="ECO:0007669"/>
    <property type="project" value="UniProtKB-UniRule"/>
</dbReference>
<dbReference type="InterPro" id="IPR033114">
    <property type="entry name" value="HNH_CAS9"/>
</dbReference>
<feature type="domain" description="HNH Cas9-type" evidence="13">
    <location>
        <begin position="814"/>
        <end position="973"/>
    </location>
</feature>
<dbReference type="EC" id="3.1.-.-" evidence="12"/>
<dbReference type="Pfam" id="PF13395">
    <property type="entry name" value="HNH_4"/>
    <property type="match status" value="1"/>
</dbReference>
<evidence type="ECO:0000256" key="2">
    <source>
        <dbReference type="ARBA" id="ARBA00022722"/>
    </source>
</evidence>
<feature type="active site" description="Proton acceptor for HNH nuclease domain" evidence="12">
    <location>
        <position position="894"/>
    </location>
</feature>
<evidence type="ECO:0000256" key="6">
    <source>
        <dbReference type="ARBA" id="ARBA00022842"/>
    </source>
</evidence>
<keyword evidence="6" id="KW-0460">Magnesium</keyword>
<dbReference type="NCBIfam" id="TIGR01865">
    <property type="entry name" value="cas_Csn1"/>
    <property type="match status" value="1"/>
</dbReference>
<evidence type="ECO:0000256" key="8">
    <source>
        <dbReference type="ARBA" id="ARBA00023118"/>
    </source>
</evidence>
<dbReference type="GO" id="GO:0016787">
    <property type="term" value="F:hydrolase activity"/>
    <property type="evidence" value="ECO:0007669"/>
    <property type="project" value="UniProtKB-KW"/>
</dbReference>
<comment type="cofactor">
    <cofactor evidence="1">
        <name>Mg(2+)</name>
        <dbReference type="ChEBI" id="CHEBI:18420"/>
    </cofactor>
</comment>
<evidence type="ECO:0000256" key="12">
    <source>
        <dbReference type="HAMAP-Rule" id="MF_01480"/>
    </source>
</evidence>
<keyword evidence="5 12" id="KW-0378">Hydrolase</keyword>
<dbReference type="Pfam" id="PF16595">
    <property type="entry name" value="Cas9_PI"/>
    <property type="match status" value="1"/>
</dbReference>
<keyword evidence="3" id="KW-0479">Metal-binding</keyword>
<dbReference type="Gene3D" id="1.10.30.50">
    <property type="match status" value="1"/>
</dbReference>
<dbReference type="InterPro" id="IPR032239">
    <property type="entry name" value="Cas9-BH"/>
</dbReference>
<dbReference type="InterPro" id="IPR032240">
    <property type="entry name" value="Cas9_REC"/>
</dbReference>
<dbReference type="InterPro" id="IPR003615">
    <property type="entry name" value="HNH_nuc"/>
</dbReference>
<gene>
    <name evidence="12" type="primary">cas9</name>
    <name evidence="14" type="ordered locus">Corgl_1738</name>
</gene>
<keyword evidence="15" id="KW-1185">Reference proteome</keyword>
<dbReference type="OrthoDB" id="9777169at2"/>
<proteinExistence type="inferred from homology"/>
<dbReference type="GO" id="GO:0046872">
    <property type="term" value="F:metal ion binding"/>
    <property type="evidence" value="ECO:0007669"/>
    <property type="project" value="UniProtKB-UniRule"/>
</dbReference>
<dbReference type="GO" id="GO:0051607">
    <property type="term" value="P:defense response to virus"/>
    <property type="evidence" value="ECO:0007669"/>
    <property type="project" value="UniProtKB-UniRule"/>
</dbReference>
<dbReference type="InterPro" id="IPR032237">
    <property type="entry name" value="Cas9_PI"/>
</dbReference>
<dbReference type="InterPro" id="IPR055228">
    <property type="entry name" value="Cas9_RuvC"/>
</dbReference>
<evidence type="ECO:0000256" key="3">
    <source>
        <dbReference type="ARBA" id="ARBA00022723"/>
    </source>
</evidence>
<comment type="subunit">
    <text evidence="11 12">Monomer. Binds crRNA and tracrRNA.</text>
</comment>
<dbReference type="Pfam" id="PF22702">
    <property type="entry name" value="Cas9_RuvC"/>
    <property type="match status" value="1"/>
</dbReference>
<name>F2NB82_CORGP</name>
<evidence type="ECO:0000256" key="10">
    <source>
        <dbReference type="ARBA" id="ARBA00023211"/>
    </source>
</evidence>
<dbReference type="GO" id="GO:0003677">
    <property type="term" value="F:DNA binding"/>
    <property type="evidence" value="ECO:0007669"/>
    <property type="project" value="UniProtKB-UniRule"/>
</dbReference>
<evidence type="ECO:0000256" key="4">
    <source>
        <dbReference type="ARBA" id="ARBA00022759"/>
    </source>
</evidence>
<keyword evidence="10" id="KW-0464">Manganese</keyword>
<evidence type="ECO:0000256" key="5">
    <source>
        <dbReference type="ARBA" id="ARBA00022801"/>
    </source>
</evidence>
<dbReference type="InterPro" id="IPR028629">
    <property type="entry name" value="Cas9"/>
</dbReference>
<evidence type="ECO:0000259" key="13">
    <source>
        <dbReference type="PROSITE" id="PS51749"/>
    </source>
</evidence>
<feature type="active site" description="For RuvC-like nuclease domain" evidence="12">
    <location>
        <position position="15"/>
    </location>
</feature>
<evidence type="ECO:0000313" key="14">
    <source>
        <dbReference type="EMBL" id="AEB07833.1"/>
    </source>
</evidence>
<organism evidence="14 15">
    <name type="scientific">Coriobacterium glomerans (strain ATCC 49209 / DSM 20642 / JCM 10262 / PW2)</name>
    <dbReference type="NCBI Taxonomy" id="700015"/>
    <lineage>
        <taxon>Bacteria</taxon>
        <taxon>Bacillati</taxon>
        <taxon>Actinomycetota</taxon>
        <taxon>Coriobacteriia</taxon>
        <taxon>Coriobacteriales</taxon>
        <taxon>Coriobacteriaceae</taxon>
        <taxon>Coriobacterium</taxon>
    </lineage>
</organism>
<dbReference type="HOGENOM" id="CLU_005604_0_0_11"/>
<dbReference type="Proteomes" id="UP000006851">
    <property type="component" value="Chromosome"/>
</dbReference>